<dbReference type="GeneID" id="57778465"/>
<sequence>MADLAVIFHWPPPAMDSMSLSELMGWRAMAEKRSRPPENSGKRGKR</sequence>
<dbReference type="AlphaFoldDB" id="A0A291N293"/>
<dbReference type="EMBL" id="CP023741">
    <property type="protein sequence ID" value="ATI81452.1"/>
    <property type="molecule type" value="Genomic_DNA"/>
</dbReference>
<organism evidence="1 2">
    <name type="scientific">Sphingobium yanoikuyae</name>
    <name type="common">Sphingomonas yanoikuyae</name>
    <dbReference type="NCBI Taxonomy" id="13690"/>
    <lineage>
        <taxon>Bacteria</taxon>
        <taxon>Pseudomonadati</taxon>
        <taxon>Pseudomonadota</taxon>
        <taxon>Alphaproteobacteria</taxon>
        <taxon>Sphingomonadales</taxon>
        <taxon>Sphingomonadaceae</taxon>
        <taxon>Sphingobium</taxon>
    </lineage>
</organism>
<protein>
    <submittedName>
        <fullName evidence="1">GpE family phage tail protein</fullName>
    </submittedName>
</protein>
<dbReference type="Proteomes" id="UP000219422">
    <property type="component" value="Chromosome"/>
</dbReference>
<evidence type="ECO:0000313" key="2">
    <source>
        <dbReference type="Proteomes" id="UP000219422"/>
    </source>
</evidence>
<dbReference type="InterPro" id="IPR009493">
    <property type="entry name" value="P2_GpE"/>
</dbReference>
<dbReference type="KEGG" id="sya:A6768_16610"/>
<gene>
    <name evidence="1" type="ORF">A6768_16610</name>
</gene>
<reference evidence="1 2" key="1">
    <citation type="submission" date="2017-10" db="EMBL/GenBank/DDBJ databases">
        <title>Sphingobium yanoikuyae S72.</title>
        <authorList>
            <person name="Sanchez E."/>
            <person name="Bustos P."/>
            <person name="Mendoza P."/>
            <person name="Guo X."/>
            <person name="Mendoza A."/>
        </authorList>
    </citation>
    <scope>NUCLEOTIDE SEQUENCE [LARGE SCALE GENOMIC DNA]</scope>
    <source>
        <strain evidence="1 2">S72</strain>
    </source>
</reference>
<name>A0A291N293_SPHYA</name>
<dbReference type="Pfam" id="PF06528">
    <property type="entry name" value="Phage_P2_GpE"/>
    <property type="match status" value="1"/>
</dbReference>
<dbReference type="RefSeq" id="WP_097384361.1">
    <property type="nucleotide sequence ID" value="NZ_CP023741.1"/>
</dbReference>
<evidence type="ECO:0000313" key="1">
    <source>
        <dbReference type="EMBL" id="ATI81452.1"/>
    </source>
</evidence>
<proteinExistence type="predicted"/>
<accession>A0A291N293</accession>